<dbReference type="EMBL" id="CM026421">
    <property type="protein sequence ID" value="KAG0589290.1"/>
    <property type="molecule type" value="Genomic_DNA"/>
</dbReference>
<organism evidence="1 2">
    <name type="scientific">Ceratodon purpureus</name>
    <name type="common">Fire moss</name>
    <name type="synonym">Dicranum purpureum</name>
    <dbReference type="NCBI Taxonomy" id="3225"/>
    <lineage>
        <taxon>Eukaryota</taxon>
        <taxon>Viridiplantae</taxon>
        <taxon>Streptophyta</taxon>
        <taxon>Embryophyta</taxon>
        <taxon>Bryophyta</taxon>
        <taxon>Bryophytina</taxon>
        <taxon>Bryopsida</taxon>
        <taxon>Dicranidae</taxon>
        <taxon>Pseudoditrichales</taxon>
        <taxon>Ditrichaceae</taxon>
        <taxon>Ceratodon</taxon>
    </lineage>
</organism>
<gene>
    <name evidence="1" type="ORF">KC19_1G010200</name>
</gene>
<dbReference type="Proteomes" id="UP000822688">
    <property type="component" value="Chromosome 1"/>
</dbReference>
<keyword evidence="2" id="KW-1185">Reference proteome</keyword>
<name>A0A8T0IZZ3_CERPU</name>
<comment type="caution">
    <text evidence="1">The sequence shown here is derived from an EMBL/GenBank/DDBJ whole genome shotgun (WGS) entry which is preliminary data.</text>
</comment>
<protein>
    <submittedName>
        <fullName evidence="1">Uncharacterized protein</fullName>
    </submittedName>
</protein>
<proteinExistence type="predicted"/>
<evidence type="ECO:0000313" key="1">
    <source>
        <dbReference type="EMBL" id="KAG0589290.1"/>
    </source>
</evidence>
<evidence type="ECO:0000313" key="2">
    <source>
        <dbReference type="Proteomes" id="UP000822688"/>
    </source>
</evidence>
<accession>A0A8T0IZZ3</accession>
<sequence length="90" mass="9503">MYLSWKADNAEHAPGGWLAGCWQSISLSHSLTLARSHARARQTGSSIAESMASTPQADPTAELLSESGSARADPFMRLACAWLPCPGCAV</sequence>
<dbReference type="AlphaFoldDB" id="A0A8T0IZZ3"/>
<reference evidence="1" key="1">
    <citation type="submission" date="2020-06" db="EMBL/GenBank/DDBJ databases">
        <title>WGS assembly of Ceratodon purpureus strain R40.</title>
        <authorList>
            <person name="Carey S.B."/>
            <person name="Jenkins J."/>
            <person name="Shu S."/>
            <person name="Lovell J.T."/>
            <person name="Sreedasyam A."/>
            <person name="Maumus F."/>
            <person name="Tiley G.P."/>
            <person name="Fernandez-Pozo N."/>
            <person name="Barry K."/>
            <person name="Chen C."/>
            <person name="Wang M."/>
            <person name="Lipzen A."/>
            <person name="Daum C."/>
            <person name="Saski C.A."/>
            <person name="Payton A.C."/>
            <person name="Mcbreen J.C."/>
            <person name="Conrad R.E."/>
            <person name="Kollar L.M."/>
            <person name="Olsson S."/>
            <person name="Huttunen S."/>
            <person name="Landis J.B."/>
            <person name="Wickett N.J."/>
            <person name="Johnson M.G."/>
            <person name="Rensing S.A."/>
            <person name="Grimwood J."/>
            <person name="Schmutz J."/>
            <person name="Mcdaniel S.F."/>
        </authorList>
    </citation>
    <scope>NUCLEOTIDE SEQUENCE</scope>
    <source>
        <strain evidence="1">R40</strain>
    </source>
</reference>